<dbReference type="RefSeq" id="WP_171105096.1">
    <property type="nucleotide sequence ID" value="NZ_BMPT01000007.1"/>
</dbReference>
<dbReference type="PANTHER" id="PTHR43343:SF3">
    <property type="entry name" value="PROTEASE DO-LIKE 8, CHLOROPLASTIC"/>
    <property type="match status" value="1"/>
</dbReference>
<dbReference type="GO" id="GO:0006508">
    <property type="term" value="P:proteolysis"/>
    <property type="evidence" value="ECO:0007669"/>
    <property type="project" value="UniProtKB-KW"/>
</dbReference>
<dbReference type="InterPro" id="IPR001478">
    <property type="entry name" value="PDZ"/>
</dbReference>
<reference evidence="6" key="2">
    <citation type="submission" date="2020-09" db="EMBL/GenBank/DDBJ databases">
        <authorList>
            <person name="Sun Q."/>
            <person name="Ohkuma M."/>
        </authorList>
    </citation>
    <scope>NUCLEOTIDE SEQUENCE</scope>
    <source>
        <strain evidence="6">JCM 3051</strain>
    </source>
</reference>
<evidence type="ECO:0000256" key="3">
    <source>
        <dbReference type="SAM" id="MobiDB-lite"/>
    </source>
</evidence>
<dbReference type="InterPro" id="IPR001940">
    <property type="entry name" value="Peptidase_S1C"/>
</dbReference>
<dbReference type="Gene3D" id="2.40.10.120">
    <property type="match status" value="1"/>
</dbReference>
<evidence type="ECO:0000313" key="6">
    <source>
        <dbReference type="EMBL" id="GGM25126.1"/>
    </source>
</evidence>
<keyword evidence="4" id="KW-0812">Transmembrane</keyword>
<evidence type="ECO:0000313" key="7">
    <source>
        <dbReference type="Proteomes" id="UP000655589"/>
    </source>
</evidence>
<gene>
    <name evidence="6" type="ORF">GCM10010102_20920</name>
</gene>
<dbReference type="EMBL" id="BMPT01000007">
    <property type="protein sequence ID" value="GGM25126.1"/>
    <property type="molecule type" value="Genomic_DNA"/>
</dbReference>
<feature type="region of interest" description="Disordered" evidence="3">
    <location>
        <begin position="1"/>
        <end position="92"/>
    </location>
</feature>
<dbReference type="CDD" id="cd06779">
    <property type="entry name" value="cpPDZ_Deg_HtrA-like"/>
    <property type="match status" value="1"/>
</dbReference>
<reference evidence="6" key="1">
    <citation type="journal article" date="2014" name="Int. J. Syst. Evol. Microbiol.">
        <title>Complete genome sequence of Corynebacterium casei LMG S-19264T (=DSM 44701T), isolated from a smear-ripened cheese.</title>
        <authorList>
            <consortium name="US DOE Joint Genome Institute (JGI-PGF)"/>
            <person name="Walter F."/>
            <person name="Albersmeier A."/>
            <person name="Kalinowski J."/>
            <person name="Ruckert C."/>
        </authorList>
    </citation>
    <scope>NUCLEOTIDE SEQUENCE</scope>
    <source>
        <strain evidence="6">JCM 3051</strain>
    </source>
</reference>
<protein>
    <recommendedName>
        <fullName evidence="5">PDZ domain-containing protein</fullName>
    </recommendedName>
</protein>
<dbReference type="InterPro" id="IPR036034">
    <property type="entry name" value="PDZ_sf"/>
</dbReference>
<dbReference type="Gene3D" id="2.30.42.10">
    <property type="match status" value="1"/>
</dbReference>
<dbReference type="PROSITE" id="PS50106">
    <property type="entry name" value="PDZ"/>
    <property type="match status" value="1"/>
</dbReference>
<evidence type="ECO:0000259" key="5">
    <source>
        <dbReference type="PROSITE" id="PS50106"/>
    </source>
</evidence>
<keyword evidence="4" id="KW-0472">Membrane</keyword>
<evidence type="ECO:0000256" key="2">
    <source>
        <dbReference type="ARBA" id="ARBA00022801"/>
    </source>
</evidence>
<dbReference type="InterPro" id="IPR051201">
    <property type="entry name" value="Chloro_Bact_Ser_Proteases"/>
</dbReference>
<dbReference type="AlphaFoldDB" id="A0A8H9GH39"/>
<dbReference type="SUPFAM" id="SSF50494">
    <property type="entry name" value="Trypsin-like serine proteases"/>
    <property type="match status" value="1"/>
</dbReference>
<comment type="caution">
    <text evidence="6">The sequence shown here is derived from an EMBL/GenBank/DDBJ whole genome shotgun (WGS) entry which is preliminary data.</text>
</comment>
<dbReference type="Pfam" id="PF13180">
    <property type="entry name" value="PDZ_2"/>
    <property type="match status" value="1"/>
</dbReference>
<feature type="compositionally biased region" description="Low complexity" evidence="3">
    <location>
        <begin position="26"/>
        <end position="44"/>
    </location>
</feature>
<keyword evidence="1" id="KW-0645">Protease</keyword>
<keyword evidence="2" id="KW-0378">Hydrolase</keyword>
<dbReference type="PANTHER" id="PTHR43343">
    <property type="entry name" value="PEPTIDASE S12"/>
    <property type="match status" value="1"/>
</dbReference>
<name>A0A8H9GH39_9MICO</name>
<dbReference type="GO" id="GO:0004252">
    <property type="term" value="F:serine-type endopeptidase activity"/>
    <property type="evidence" value="ECO:0007669"/>
    <property type="project" value="InterPro"/>
</dbReference>
<keyword evidence="7" id="KW-1185">Reference proteome</keyword>
<evidence type="ECO:0000256" key="4">
    <source>
        <dbReference type="SAM" id="Phobius"/>
    </source>
</evidence>
<sequence>MTDENPFAPPTPRAARPAQEPPAPAAQPGERSAPPAGEPAPAAGQGSGHVTERLTAPVPMMTVRAPSGTFGATGAGETEETPAEDPAPPRRGRVGAGAVVGVVLLSLLAGAGGGAGAYALLDAQGPARPADVALPQPAGGTAPVERPEGSVAAIAAAALPSVVSIEVRAAQGVATGSGMILQEDGYILTNNHVVAEAADGADVVVTFADGHEQEAELVGATPDYDLAVIRVDETGLEPLVLGDSDDVVVGDAVLAVGSPLGLEATVTTGIVSALHRPVKAGEAAEAAFIDAIQTDAAINPGNSGGPLVNSAGEVIGINSAIAQGPGTTTATGNIGLGFAIPSNQARHTAEQLIETGTATFPVIGVLLDPTYQGEGVQVASEPQQGTPAVTPGGPADQAGIEPGDVILAIDGRPVSVADELIVAIRAKAPGDPVTLQVRSGDDEREIRVVLQERSSGQ</sequence>
<keyword evidence="4" id="KW-1133">Transmembrane helix</keyword>
<dbReference type="InterPro" id="IPR009003">
    <property type="entry name" value="Peptidase_S1_PA"/>
</dbReference>
<feature type="transmembrane region" description="Helical" evidence="4">
    <location>
        <begin position="98"/>
        <end position="121"/>
    </location>
</feature>
<dbReference type="PRINTS" id="PR00834">
    <property type="entry name" value="PROTEASES2C"/>
</dbReference>
<feature type="domain" description="PDZ" evidence="5">
    <location>
        <begin position="364"/>
        <end position="441"/>
    </location>
</feature>
<dbReference type="SUPFAM" id="SSF50156">
    <property type="entry name" value="PDZ domain-like"/>
    <property type="match status" value="1"/>
</dbReference>
<dbReference type="Proteomes" id="UP000655589">
    <property type="component" value="Unassembled WGS sequence"/>
</dbReference>
<dbReference type="SMART" id="SM00228">
    <property type="entry name" value="PDZ"/>
    <property type="match status" value="1"/>
</dbReference>
<evidence type="ECO:0000256" key="1">
    <source>
        <dbReference type="ARBA" id="ARBA00022670"/>
    </source>
</evidence>
<proteinExistence type="predicted"/>
<organism evidence="6 7">
    <name type="scientific">Promicromonospora citrea</name>
    <dbReference type="NCBI Taxonomy" id="43677"/>
    <lineage>
        <taxon>Bacteria</taxon>
        <taxon>Bacillati</taxon>
        <taxon>Actinomycetota</taxon>
        <taxon>Actinomycetes</taxon>
        <taxon>Micrococcales</taxon>
        <taxon>Promicromonosporaceae</taxon>
        <taxon>Promicromonospora</taxon>
    </lineage>
</organism>
<accession>A0A8H9GH39</accession>
<dbReference type="Pfam" id="PF13365">
    <property type="entry name" value="Trypsin_2"/>
    <property type="match status" value="1"/>
</dbReference>